<dbReference type="FunFam" id="1.20.1250.20:FF:000078">
    <property type="entry name" value="MFS maltose transporter, putative"/>
    <property type="match status" value="1"/>
</dbReference>
<gene>
    <name evidence="10" type="ORF">A1O9_05549</name>
</gene>
<keyword evidence="6 8" id="KW-0472">Membrane</keyword>
<feature type="domain" description="Major facilitator superfamily (MFS) profile" evidence="9">
    <location>
        <begin position="56"/>
        <end position="500"/>
    </location>
</feature>
<dbReference type="OrthoDB" id="6612291at2759"/>
<keyword evidence="5 8" id="KW-1133">Transmembrane helix</keyword>
<dbReference type="PANTHER" id="PTHR48022:SF2">
    <property type="entry name" value="PLASTIDIC GLUCOSE TRANSPORTER 4"/>
    <property type="match status" value="1"/>
</dbReference>
<feature type="transmembrane region" description="Helical" evidence="8">
    <location>
        <begin position="444"/>
        <end position="465"/>
    </location>
</feature>
<dbReference type="InterPro" id="IPR036259">
    <property type="entry name" value="MFS_trans_sf"/>
</dbReference>
<evidence type="ECO:0000256" key="4">
    <source>
        <dbReference type="ARBA" id="ARBA00022692"/>
    </source>
</evidence>
<accession>A0A072PCQ2</accession>
<dbReference type="InterPro" id="IPR003663">
    <property type="entry name" value="Sugar/inositol_transpt"/>
</dbReference>
<dbReference type="InterPro" id="IPR050360">
    <property type="entry name" value="MFS_Sugar_Transporters"/>
</dbReference>
<dbReference type="SUPFAM" id="SSF103473">
    <property type="entry name" value="MFS general substrate transporter"/>
    <property type="match status" value="1"/>
</dbReference>
<feature type="transmembrane region" description="Helical" evidence="8">
    <location>
        <begin position="160"/>
        <end position="182"/>
    </location>
</feature>
<evidence type="ECO:0000313" key="11">
    <source>
        <dbReference type="Proteomes" id="UP000027920"/>
    </source>
</evidence>
<feature type="transmembrane region" description="Helical" evidence="8">
    <location>
        <begin position="374"/>
        <end position="395"/>
    </location>
</feature>
<comment type="caution">
    <text evidence="10">The sequence shown here is derived from an EMBL/GenBank/DDBJ whole genome shotgun (WGS) entry which is preliminary data.</text>
</comment>
<feature type="transmembrane region" description="Helical" evidence="8">
    <location>
        <begin position="407"/>
        <end position="432"/>
    </location>
</feature>
<dbReference type="GO" id="GO:0005351">
    <property type="term" value="F:carbohydrate:proton symporter activity"/>
    <property type="evidence" value="ECO:0007669"/>
    <property type="project" value="TreeGrafter"/>
</dbReference>
<dbReference type="InterPro" id="IPR020846">
    <property type="entry name" value="MFS_dom"/>
</dbReference>
<dbReference type="PANTHER" id="PTHR48022">
    <property type="entry name" value="PLASTIDIC GLUCOSE TRANSPORTER 4"/>
    <property type="match status" value="1"/>
</dbReference>
<evidence type="ECO:0000256" key="1">
    <source>
        <dbReference type="ARBA" id="ARBA00004141"/>
    </source>
</evidence>
<dbReference type="PROSITE" id="PS50850">
    <property type="entry name" value="MFS"/>
    <property type="match status" value="1"/>
</dbReference>
<reference evidence="10 11" key="1">
    <citation type="submission" date="2013-03" db="EMBL/GenBank/DDBJ databases">
        <title>The Genome Sequence of Exophiala aquamarina CBS 119918.</title>
        <authorList>
            <consortium name="The Broad Institute Genomics Platform"/>
            <person name="Cuomo C."/>
            <person name="de Hoog S."/>
            <person name="Gorbushina A."/>
            <person name="Walker B."/>
            <person name="Young S.K."/>
            <person name="Zeng Q."/>
            <person name="Gargeya S."/>
            <person name="Fitzgerald M."/>
            <person name="Haas B."/>
            <person name="Abouelleil A."/>
            <person name="Allen A.W."/>
            <person name="Alvarado L."/>
            <person name="Arachchi H.M."/>
            <person name="Berlin A.M."/>
            <person name="Chapman S.B."/>
            <person name="Gainer-Dewar J."/>
            <person name="Goldberg J."/>
            <person name="Griggs A."/>
            <person name="Gujja S."/>
            <person name="Hansen M."/>
            <person name="Howarth C."/>
            <person name="Imamovic A."/>
            <person name="Ireland A."/>
            <person name="Larimer J."/>
            <person name="McCowan C."/>
            <person name="Murphy C."/>
            <person name="Pearson M."/>
            <person name="Poon T.W."/>
            <person name="Priest M."/>
            <person name="Roberts A."/>
            <person name="Saif S."/>
            <person name="Shea T."/>
            <person name="Sisk P."/>
            <person name="Sykes S."/>
            <person name="Wortman J."/>
            <person name="Nusbaum C."/>
            <person name="Birren B."/>
        </authorList>
    </citation>
    <scope>NUCLEOTIDE SEQUENCE [LARGE SCALE GENOMIC DNA]</scope>
    <source>
        <strain evidence="10 11">CBS 119918</strain>
    </source>
</reference>
<evidence type="ECO:0000256" key="6">
    <source>
        <dbReference type="ARBA" id="ARBA00023136"/>
    </source>
</evidence>
<feature type="transmembrane region" description="Helical" evidence="8">
    <location>
        <begin position="345"/>
        <end position="367"/>
    </location>
</feature>
<evidence type="ECO:0000313" key="10">
    <source>
        <dbReference type="EMBL" id="KEF57631.1"/>
    </source>
</evidence>
<dbReference type="Pfam" id="PF00083">
    <property type="entry name" value="Sugar_tr"/>
    <property type="match status" value="1"/>
</dbReference>
<keyword evidence="3 7" id="KW-0813">Transport</keyword>
<evidence type="ECO:0000256" key="5">
    <source>
        <dbReference type="ARBA" id="ARBA00022989"/>
    </source>
</evidence>
<dbReference type="GeneID" id="25280474"/>
<name>A0A072PCQ2_9EURO</name>
<dbReference type="GO" id="GO:0016020">
    <property type="term" value="C:membrane"/>
    <property type="evidence" value="ECO:0007669"/>
    <property type="project" value="UniProtKB-SubCell"/>
</dbReference>
<dbReference type="PROSITE" id="PS00216">
    <property type="entry name" value="SUGAR_TRANSPORT_1"/>
    <property type="match status" value="1"/>
</dbReference>
<dbReference type="RefSeq" id="XP_013260221.1">
    <property type="nucleotide sequence ID" value="XM_013404767.1"/>
</dbReference>
<comment type="similarity">
    <text evidence="2 7">Belongs to the major facilitator superfamily. Sugar transporter (TC 2.A.1.1) family.</text>
</comment>
<dbReference type="Proteomes" id="UP000027920">
    <property type="component" value="Unassembled WGS sequence"/>
</dbReference>
<proteinExistence type="inferred from homology"/>
<sequence>MSLKAWINDADVVKEMNVPLFLCAMFAAVSDIATSKPVVAADQYLDGRNLVWNWFDDTLAAQKYILTGIDYGYWSGLLGMTQFQKDFGRYDEESQGWIIPASLQSAGSGLPIAGLAVGSLASGWVGNALGRVRTLQISTVVAVIGVLIQSTAFKSYWQLVVGRVVNAVGLGIMANCIPAYLAEISPLKIRGTLINFYQTSMGIGGLTVSCVTLSTHDRTDQWAYRIVIIIQFIIPVGFLAATFFLPESPRWLVGKDRRAEAEKALTRLRPNTALEVLQEETALIVAQELENSAHFSKSWKECFRGTNFRRTMIVVGVQCLQQSQGNSYMSSYRIIFLQALGMQSVYKLGVLFMLEMVLACACAFYFADRLGRRPILTFTAFFMTATMFITTGVATSGLASDPAVMKGALACMFIWDICMNFGWSSCVWMVTAETPSLQLREKSIMIATFTGFCVSVLVSFVSPFIQADDAGALGARIGYVFAAISIVATIWAFFFLPETGSRSLEELDELFQNKVSVWKFKKYQTHGYGAQLAIIEGSTPAEDGIKAQAITVRVKDQASTASVASS</sequence>
<evidence type="ECO:0000256" key="7">
    <source>
        <dbReference type="RuleBase" id="RU003346"/>
    </source>
</evidence>
<dbReference type="Gene3D" id="1.20.1250.20">
    <property type="entry name" value="MFS general substrate transporter like domains"/>
    <property type="match status" value="1"/>
</dbReference>
<dbReference type="InterPro" id="IPR005829">
    <property type="entry name" value="Sugar_transporter_CS"/>
</dbReference>
<protein>
    <recommendedName>
        <fullName evidence="9">Major facilitator superfamily (MFS) profile domain-containing protein</fullName>
    </recommendedName>
</protein>
<feature type="transmembrane region" description="Helical" evidence="8">
    <location>
        <begin position="222"/>
        <end position="245"/>
    </location>
</feature>
<dbReference type="VEuPathDB" id="FungiDB:A1O9_05549"/>
<comment type="subcellular location">
    <subcellularLocation>
        <location evidence="1">Membrane</location>
        <topology evidence="1">Multi-pass membrane protein</topology>
    </subcellularLocation>
</comment>
<evidence type="ECO:0000256" key="3">
    <source>
        <dbReference type="ARBA" id="ARBA00022448"/>
    </source>
</evidence>
<evidence type="ECO:0000256" key="8">
    <source>
        <dbReference type="SAM" id="Phobius"/>
    </source>
</evidence>
<evidence type="ECO:0000259" key="9">
    <source>
        <dbReference type="PROSITE" id="PS50850"/>
    </source>
</evidence>
<keyword evidence="4 8" id="KW-0812">Transmembrane</keyword>
<feature type="transmembrane region" description="Helical" evidence="8">
    <location>
        <begin position="477"/>
        <end position="496"/>
    </location>
</feature>
<dbReference type="InterPro" id="IPR005828">
    <property type="entry name" value="MFS_sugar_transport-like"/>
</dbReference>
<dbReference type="AlphaFoldDB" id="A0A072PCQ2"/>
<organism evidence="10 11">
    <name type="scientific">Exophiala aquamarina CBS 119918</name>
    <dbReference type="NCBI Taxonomy" id="1182545"/>
    <lineage>
        <taxon>Eukaryota</taxon>
        <taxon>Fungi</taxon>
        <taxon>Dikarya</taxon>
        <taxon>Ascomycota</taxon>
        <taxon>Pezizomycotina</taxon>
        <taxon>Eurotiomycetes</taxon>
        <taxon>Chaetothyriomycetidae</taxon>
        <taxon>Chaetothyriales</taxon>
        <taxon>Herpotrichiellaceae</taxon>
        <taxon>Exophiala</taxon>
    </lineage>
</organism>
<dbReference type="HOGENOM" id="CLU_001265_30_1_1"/>
<dbReference type="NCBIfam" id="TIGR00879">
    <property type="entry name" value="SP"/>
    <property type="match status" value="1"/>
</dbReference>
<keyword evidence="11" id="KW-1185">Reference proteome</keyword>
<feature type="transmembrane region" description="Helical" evidence="8">
    <location>
        <begin position="194"/>
        <end position="215"/>
    </location>
</feature>
<evidence type="ECO:0000256" key="2">
    <source>
        <dbReference type="ARBA" id="ARBA00010992"/>
    </source>
</evidence>
<dbReference type="EMBL" id="AMGV01000004">
    <property type="protein sequence ID" value="KEF57631.1"/>
    <property type="molecule type" value="Genomic_DNA"/>
</dbReference>